<dbReference type="OMA" id="GFQICKP"/>
<dbReference type="OrthoDB" id="515863at2759"/>
<evidence type="ECO:0000313" key="4">
    <source>
        <dbReference type="Proteomes" id="UP000188268"/>
    </source>
</evidence>
<protein>
    <recommendedName>
        <fullName evidence="2">PTC1-like winged helix-turn-helix domain-containing protein</fullName>
    </recommendedName>
</protein>
<name>A0A1R3JJA7_COCAP</name>
<dbReference type="InterPro" id="IPR059080">
    <property type="entry name" value="WHD_PTC1"/>
</dbReference>
<dbReference type="InterPro" id="IPR044221">
    <property type="entry name" value="DYAD/AMEIOTIC1"/>
</dbReference>
<dbReference type="STRING" id="210143.A0A1R3JJA7"/>
<dbReference type="PANTHER" id="PTHR46740">
    <property type="entry name" value="PROTEIN DYAD"/>
    <property type="match status" value="1"/>
</dbReference>
<feature type="compositionally biased region" description="Acidic residues" evidence="1">
    <location>
        <begin position="229"/>
        <end position="266"/>
    </location>
</feature>
<dbReference type="PANTHER" id="PTHR46740:SF2">
    <property type="entry name" value="PROTEIN DYAD"/>
    <property type="match status" value="1"/>
</dbReference>
<dbReference type="Pfam" id="PF25874">
    <property type="entry name" value="WHD_plant_repro"/>
    <property type="match status" value="1"/>
</dbReference>
<gene>
    <name evidence="3" type="ORF">CCACVL1_05754</name>
</gene>
<feature type="compositionally biased region" description="Low complexity" evidence="1">
    <location>
        <begin position="709"/>
        <end position="720"/>
    </location>
</feature>
<dbReference type="EMBL" id="AWWV01007769">
    <property type="protein sequence ID" value="OMO94855.1"/>
    <property type="molecule type" value="Genomic_DNA"/>
</dbReference>
<evidence type="ECO:0000259" key="2">
    <source>
        <dbReference type="Pfam" id="PF25874"/>
    </source>
</evidence>
<comment type="caution">
    <text evidence="3">The sequence shown here is derived from an EMBL/GenBank/DDBJ whole genome shotgun (WGS) entry which is preliminary data.</text>
</comment>
<dbReference type="Gramene" id="OMO94855">
    <property type="protein sequence ID" value="OMO94855"/>
    <property type="gene ID" value="CCACVL1_05754"/>
</dbReference>
<evidence type="ECO:0000256" key="1">
    <source>
        <dbReference type="SAM" id="MobiDB-lite"/>
    </source>
</evidence>
<dbReference type="AlphaFoldDB" id="A0A1R3JJA7"/>
<dbReference type="GO" id="GO:0007131">
    <property type="term" value="P:reciprocal meiotic recombination"/>
    <property type="evidence" value="ECO:0007669"/>
    <property type="project" value="EnsemblPlants"/>
</dbReference>
<feature type="region of interest" description="Disordered" evidence="1">
    <location>
        <begin position="564"/>
        <end position="583"/>
    </location>
</feature>
<feature type="region of interest" description="Disordered" evidence="1">
    <location>
        <begin position="636"/>
        <end position="760"/>
    </location>
</feature>
<proteinExistence type="predicted"/>
<sequence length="781" mass="88082">MRNLRRERGQSYENAAIRLCMRRQLLLPSSSPDSAFDAVAHIKVGSYYEIDHSKLPHKIPDHLKLVRVIMVSKKSKGSVSLRYPSVFSLRAHFSERNRRKPDAKMLPSFDEQYALLSELAGDILYRRIPPHEIALHRNEWSFWVIVTSSSDQETGQNSSPLFPILCPSRAIVANYVNMVPKNGLCWYELKSKEMVRWGRRKQVRFLSYPVEQRRERNLSRSVRGKEEEKEAEDDDDEEEEDEEEEDEEDEEEEEEKVITITDEENMGTDRSCKRKSHGALYTTQKPKKVNHGKQSQQITLYSPSKKKGGKNPIDRWSFHRYHSAEENMLKIMKEKGAVYGNPILRPALRAEARKLIGDTGLLDHLLKHMAGKLGPGGEERFMRRHNSDGAMEYWLESAGLMEIRKEAGVEDPYWTPPPGWKLGDNPNLDPVCAKELKELREEVDKLKRCMLEITEKPEEDITLLTTPSSSVSSQYLVPDLLALKGNYVDLMNKKSKIEKQLMLIAKSLCALEEETGKLECTVEDLNKPESAETRALVLGSATPPLGTEKEMEKSDKAVLVISDKEEKDGNAAEKTPRLPRTKTKAVAATEDKAAKIERLKSGFRICKPQGTFLWPNMNKPHSQALVPIDDLFKTPTPPSVGSSTTTAPLLLLPSPQKHRPQAQPTNTTVKPSAERPSTLPQVATNSTSSTIIKLNEVPENNPHGNVFCSQSHTSPSQSSQLTYRRRYHHSTPSASLPRSTPAKRENEMSQPSSHRVSVGAAGNWLALSTSSSSLDKNSKKA</sequence>
<evidence type="ECO:0000313" key="3">
    <source>
        <dbReference type="EMBL" id="OMO94855.1"/>
    </source>
</evidence>
<feature type="compositionally biased region" description="Basic and acidic residues" evidence="1">
    <location>
        <begin position="564"/>
        <end position="576"/>
    </location>
</feature>
<feature type="compositionally biased region" description="Polar residues" evidence="1">
    <location>
        <begin position="678"/>
        <end position="692"/>
    </location>
</feature>
<organism evidence="3 4">
    <name type="scientific">Corchorus capsularis</name>
    <name type="common">Jute</name>
    <dbReference type="NCBI Taxonomy" id="210143"/>
    <lineage>
        <taxon>Eukaryota</taxon>
        <taxon>Viridiplantae</taxon>
        <taxon>Streptophyta</taxon>
        <taxon>Embryophyta</taxon>
        <taxon>Tracheophyta</taxon>
        <taxon>Spermatophyta</taxon>
        <taxon>Magnoliopsida</taxon>
        <taxon>eudicotyledons</taxon>
        <taxon>Gunneridae</taxon>
        <taxon>Pentapetalae</taxon>
        <taxon>rosids</taxon>
        <taxon>malvids</taxon>
        <taxon>Malvales</taxon>
        <taxon>Malvaceae</taxon>
        <taxon>Grewioideae</taxon>
        <taxon>Apeibeae</taxon>
        <taxon>Corchorus</taxon>
    </lineage>
</organism>
<dbReference type="GO" id="GO:0005634">
    <property type="term" value="C:nucleus"/>
    <property type="evidence" value="ECO:0007669"/>
    <property type="project" value="EnsemblPlants"/>
</dbReference>
<dbReference type="GO" id="GO:0007065">
    <property type="term" value="P:male meiosis sister chromatid cohesion"/>
    <property type="evidence" value="ECO:0007669"/>
    <property type="project" value="EnsemblPlants"/>
</dbReference>
<dbReference type="Proteomes" id="UP000188268">
    <property type="component" value="Unassembled WGS sequence"/>
</dbReference>
<dbReference type="GO" id="GO:0007066">
    <property type="term" value="P:female meiosis sister chromatid cohesion"/>
    <property type="evidence" value="ECO:0007669"/>
    <property type="project" value="EnsemblPlants"/>
</dbReference>
<keyword evidence="4" id="KW-1185">Reference proteome</keyword>
<feature type="domain" description="PTC1-like winged helix-turn-helix" evidence="2">
    <location>
        <begin position="315"/>
        <end position="397"/>
    </location>
</feature>
<feature type="compositionally biased region" description="Low complexity" evidence="1">
    <location>
        <begin position="639"/>
        <end position="655"/>
    </location>
</feature>
<feature type="region of interest" description="Disordered" evidence="1">
    <location>
        <begin position="216"/>
        <end position="297"/>
    </location>
</feature>
<accession>A0A1R3JJA7</accession>
<feature type="compositionally biased region" description="Basic and acidic residues" evidence="1">
    <location>
        <begin position="216"/>
        <end position="228"/>
    </location>
</feature>
<reference evidence="3 4" key="1">
    <citation type="submission" date="2013-09" db="EMBL/GenBank/DDBJ databases">
        <title>Corchorus capsularis genome sequencing.</title>
        <authorList>
            <person name="Alam M."/>
            <person name="Haque M.S."/>
            <person name="Islam M.S."/>
            <person name="Emdad E.M."/>
            <person name="Islam M.M."/>
            <person name="Ahmed B."/>
            <person name="Halim A."/>
            <person name="Hossen Q.M.M."/>
            <person name="Hossain M.Z."/>
            <person name="Ahmed R."/>
            <person name="Khan M.M."/>
            <person name="Islam R."/>
            <person name="Rashid M.M."/>
            <person name="Khan S.A."/>
            <person name="Rahman M.S."/>
            <person name="Alam M."/>
        </authorList>
    </citation>
    <scope>NUCLEOTIDE SEQUENCE [LARGE SCALE GENOMIC DNA]</scope>
    <source>
        <strain evidence="4">cv. CVL-1</strain>
        <tissue evidence="3">Whole seedling</tissue>
    </source>
</reference>